<dbReference type="Proteomes" id="UP000266677">
    <property type="component" value="Unassembled WGS sequence"/>
</dbReference>
<reference evidence="3 4" key="1">
    <citation type="submission" date="2018-09" db="EMBL/GenBank/DDBJ databases">
        <title>YIM PH21274 draft genome.</title>
        <authorList>
            <person name="Miao C."/>
        </authorList>
    </citation>
    <scope>NUCLEOTIDE SEQUENCE [LARGE SCALE GENOMIC DNA]</scope>
    <source>
        <strain evidence="3 4">YIM PH 21724</strain>
    </source>
</reference>
<feature type="region of interest" description="Disordered" evidence="1">
    <location>
        <begin position="208"/>
        <end position="237"/>
    </location>
</feature>
<accession>A0A3A4JTA8</accession>
<dbReference type="AlphaFoldDB" id="A0A3A4JTA8"/>
<keyword evidence="2" id="KW-0812">Transmembrane</keyword>
<organism evidence="3 4">
    <name type="scientific">Nocardia panacis</name>
    <dbReference type="NCBI Taxonomy" id="2340916"/>
    <lineage>
        <taxon>Bacteria</taxon>
        <taxon>Bacillati</taxon>
        <taxon>Actinomycetota</taxon>
        <taxon>Actinomycetes</taxon>
        <taxon>Mycobacteriales</taxon>
        <taxon>Nocardiaceae</taxon>
        <taxon>Nocardia</taxon>
    </lineage>
</organism>
<keyword evidence="2" id="KW-1133">Transmembrane helix</keyword>
<feature type="transmembrane region" description="Helical" evidence="2">
    <location>
        <begin position="166"/>
        <end position="189"/>
    </location>
</feature>
<evidence type="ECO:0000256" key="1">
    <source>
        <dbReference type="SAM" id="MobiDB-lite"/>
    </source>
</evidence>
<evidence type="ECO:0000313" key="3">
    <source>
        <dbReference type="EMBL" id="RJO69189.1"/>
    </source>
</evidence>
<sequence length="237" mass="24920">MLPTRCDRFRRNGIALVRAREIRAGLFVFGAVVLASALGGALWAWLAPPEQLLVVEAGRGAALTGESAHRFDGVGIYMLIGAVIGALAAAGTWRWRSMRGPVLQVGLLLGCLLGAVVMAKFGEQVAELLYPRPRNPAVGQIVTLPPEVVLSPDVAGRPPAALPLDLGAWMACLIQPLLASAVVFFLAVLSPTEDLGSGRRRAFGADDAGASTFVPYGPPPSGPGYRPVGEESARDYR</sequence>
<keyword evidence="2" id="KW-0472">Membrane</keyword>
<keyword evidence="4" id="KW-1185">Reference proteome</keyword>
<feature type="compositionally biased region" description="Basic and acidic residues" evidence="1">
    <location>
        <begin position="228"/>
        <end position="237"/>
    </location>
</feature>
<feature type="transmembrane region" description="Helical" evidence="2">
    <location>
        <begin position="74"/>
        <end position="95"/>
    </location>
</feature>
<protein>
    <submittedName>
        <fullName evidence="3">DUF2567 domain-containing protein</fullName>
    </submittedName>
</protein>
<dbReference type="Pfam" id="PF10821">
    <property type="entry name" value="DUF2567"/>
    <property type="match status" value="1"/>
</dbReference>
<gene>
    <name evidence="3" type="ORF">D5S18_31505</name>
</gene>
<feature type="transmembrane region" description="Helical" evidence="2">
    <location>
        <begin position="21"/>
        <end position="46"/>
    </location>
</feature>
<dbReference type="InterPro" id="IPR021213">
    <property type="entry name" value="DUF2567"/>
</dbReference>
<proteinExistence type="predicted"/>
<evidence type="ECO:0000256" key="2">
    <source>
        <dbReference type="SAM" id="Phobius"/>
    </source>
</evidence>
<dbReference type="EMBL" id="QZFU01000045">
    <property type="protein sequence ID" value="RJO69189.1"/>
    <property type="molecule type" value="Genomic_DNA"/>
</dbReference>
<feature type="transmembrane region" description="Helical" evidence="2">
    <location>
        <begin position="102"/>
        <end position="121"/>
    </location>
</feature>
<evidence type="ECO:0000313" key="4">
    <source>
        <dbReference type="Proteomes" id="UP000266677"/>
    </source>
</evidence>
<name>A0A3A4JTA8_9NOCA</name>
<dbReference type="OrthoDB" id="4557003at2"/>
<comment type="caution">
    <text evidence="3">The sequence shown here is derived from an EMBL/GenBank/DDBJ whole genome shotgun (WGS) entry which is preliminary data.</text>
</comment>